<protein>
    <submittedName>
        <fullName evidence="2">Uncharacterized protein</fullName>
    </submittedName>
</protein>
<name>A0ABM9N2A9_9LACO</name>
<organism evidence="2 3">
    <name type="scientific">Fructobacillus cardui</name>
    <dbReference type="NCBI Taxonomy" id="2893170"/>
    <lineage>
        <taxon>Bacteria</taxon>
        <taxon>Bacillati</taxon>
        <taxon>Bacillota</taxon>
        <taxon>Bacilli</taxon>
        <taxon>Lactobacillales</taxon>
        <taxon>Lactobacillaceae</taxon>
        <taxon>Fructobacillus</taxon>
    </lineage>
</organism>
<feature type="compositionally biased region" description="Basic and acidic residues" evidence="1">
    <location>
        <begin position="21"/>
        <end position="31"/>
    </location>
</feature>
<sequence length="86" mass="9751">MATEGSLPETNHQNHLQESTIESRAEDEKQDQAPSSTKPRIKRENKKQYVIMMKPSIHDEAVIDAANQGLSFSALLELVLKDYLKK</sequence>
<accession>A0ABM9N2A9</accession>
<dbReference type="EMBL" id="CAUZLY010000015">
    <property type="protein sequence ID" value="CAK1254855.1"/>
    <property type="molecule type" value="Genomic_DNA"/>
</dbReference>
<feature type="region of interest" description="Disordered" evidence="1">
    <location>
        <begin position="1"/>
        <end position="47"/>
    </location>
</feature>
<reference evidence="2 3" key="1">
    <citation type="submission" date="2023-10" db="EMBL/GenBank/DDBJ databases">
        <authorList>
            <person name="Botero Cardona J."/>
        </authorList>
    </citation>
    <scope>NUCLEOTIDE SEQUENCE [LARGE SCALE GENOMIC DNA]</scope>
    <source>
        <strain evidence="2 3">R-82641</strain>
    </source>
</reference>
<evidence type="ECO:0000313" key="3">
    <source>
        <dbReference type="Proteomes" id="UP001314200"/>
    </source>
</evidence>
<evidence type="ECO:0000256" key="1">
    <source>
        <dbReference type="SAM" id="MobiDB-lite"/>
    </source>
</evidence>
<proteinExistence type="predicted"/>
<feature type="compositionally biased region" description="Polar residues" evidence="1">
    <location>
        <begin position="8"/>
        <end position="20"/>
    </location>
</feature>
<dbReference type="Proteomes" id="UP001314200">
    <property type="component" value="Unassembled WGS sequence"/>
</dbReference>
<dbReference type="RefSeq" id="WP_338348256.1">
    <property type="nucleotide sequence ID" value="NZ_CAUZLY010000015.1"/>
</dbReference>
<gene>
    <name evidence="2" type="ORF">R82641_BJNNKPBH_01552</name>
</gene>
<keyword evidence="3" id="KW-1185">Reference proteome</keyword>
<comment type="caution">
    <text evidence="2">The sequence shown here is derived from an EMBL/GenBank/DDBJ whole genome shotgun (WGS) entry which is preliminary data.</text>
</comment>
<evidence type="ECO:0000313" key="2">
    <source>
        <dbReference type="EMBL" id="CAK1254855.1"/>
    </source>
</evidence>